<evidence type="ECO:0000313" key="1">
    <source>
        <dbReference type="EMBL" id="CAJ1387642.1"/>
    </source>
</evidence>
<reference evidence="1" key="1">
    <citation type="submission" date="2023-08" db="EMBL/GenBank/DDBJ databases">
        <authorList>
            <person name="Chen Y."/>
            <person name="Shah S."/>
            <person name="Dougan E. K."/>
            <person name="Thang M."/>
            <person name="Chan C."/>
        </authorList>
    </citation>
    <scope>NUCLEOTIDE SEQUENCE</scope>
</reference>
<dbReference type="EMBL" id="CAUJNA010001548">
    <property type="protein sequence ID" value="CAJ1387642.1"/>
    <property type="molecule type" value="Genomic_DNA"/>
</dbReference>
<keyword evidence="2" id="KW-1185">Reference proteome</keyword>
<comment type="caution">
    <text evidence="1">The sequence shown here is derived from an EMBL/GenBank/DDBJ whole genome shotgun (WGS) entry which is preliminary data.</text>
</comment>
<name>A0AA36IJR1_9DINO</name>
<protein>
    <submittedName>
        <fullName evidence="1">Uncharacterized protein</fullName>
    </submittedName>
</protein>
<gene>
    <name evidence="1" type="ORF">EVOR1521_LOCUS13670</name>
</gene>
<dbReference type="Proteomes" id="UP001178507">
    <property type="component" value="Unassembled WGS sequence"/>
</dbReference>
<sequence>MGLHFNQEILQTASAAIGAGNTKVHVGPLEIDSSGVVVKPKFNLGIAGGSIYALAGVRDVRDGIAAETLAMYVKSYASSGKTLVEFLRQIKAQEPLPVLDDIIASLPQIASQVVETAGADIQKEDVLGVEGVVYIYVGAGVTAGVYLGWVDTSGYRMIGAEGTIATGAGLGVTLRAGMNEDKMAVRVVAYLSNVGFDIIVKYPQPQGK</sequence>
<organism evidence="1 2">
    <name type="scientific">Effrenium voratum</name>
    <dbReference type="NCBI Taxonomy" id="2562239"/>
    <lineage>
        <taxon>Eukaryota</taxon>
        <taxon>Sar</taxon>
        <taxon>Alveolata</taxon>
        <taxon>Dinophyceae</taxon>
        <taxon>Suessiales</taxon>
        <taxon>Symbiodiniaceae</taxon>
        <taxon>Effrenium</taxon>
    </lineage>
</organism>
<accession>A0AA36IJR1</accession>
<evidence type="ECO:0000313" key="2">
    <source>
        <dbReference type="Proteomes" id="UP001178507"/>
    </source>
</evidence>
<dbReference type="AlphaFoldDB" id="A0AA36IJR1"/>
<proteinExistence type="predicted"/>